<feature type="transmembrane region" description="Helical" evidence="15">
    <location>
        <begin position="41"/>
        <end position="74"/>
    </location>
</feature>
<protein>
    <recommendedName>
        <fullName evidence="13">High-affinity zinc uptake system membrane protein ZnuB</fullName>
    </recommendedName>
</protein>
<dbReference type="Gene3D" id="1.10.3470.10">
    <property type="entry name" value="ABC transporter involved in vitamin B12 uptake, BtuC"/>
    <property type="match status" value="1"/>
</dbReference>
<evidence type="ECO:0000313" key="17">
    <source>
        <dbReference type="Proteomes" id="UP000199205"/>
    </source>
</evidence>
<feature type="transmembrane region" description="Helical" evidence="15">
    <location>
        <begin position="171"/>
        <end position="202"/>
    </location>
</feature>
<keyword evidence="6" id="KW-0997">Cell inner membrane</keyword>
<dbReference type="SUPFAM" id="SSF81345">
    <property type="entry name" value="ABC transporter involved in vitamin B12 uptake, BtuC"/>
    <property type="match status" value="1"/>
</dbReference>
<dbReference type="OrthoDB" id="9783937at2"/>
<dbReference type="PANTHER" id="PTHR30477:SF23">
    <property type="entry name" value="HIGH-AFFINITY ZINC UPTAKE SYSTEM MEMBRANE PROTEIN ZNUB"/>
    <property type="match status" value="1"/>
</dbReference>
<evidence type="ECO:0000256" key="9">
    <source>
        <dbReference type="ARBA" id="ARBA00022906"/>
    </source>
</evidence>
<reference evidence="16 17" key="1">
    <citation type="submission" date="2016-08" db="EMBL/GenBank/DDBJ databases">
        <authorList>
            <person name="Seilhamer J.J."/>
        </authorList>
    </citation>
    <scope>NUCLEOTIDE SEQUENCE [LARGE SCALE GENOMIC DNA]</scope>
    <source>
        <strain evidence="16 17">P1-7</strain>
    </source>
</reference>
<dbReference type="FunFam" id="1.10.3470.10:FF:000002">
    <property type="entry name" value="Zinc ABC transporter permease subunit ZnuB"/>
    <property type="match status" value="1"/>
</dbReference>
<evidence type="ECO:0000256" key="2">
    <source>
        <dbReference type="ARBA" id="ARBA00004429"/>
    </source>
</evidence>
<keyword evidence="9" id="KW-0864">Zinc transport</keyword>
<accession>A0A1C3VPI1</accession>
<dbReference type="CDD" id="cd06550">
    <property type="entry name" value="TM_ABC_iron-siderophores_like"/>
    <property type="match status" value="1"/>
</dbReference>
<sequence length="275" mass="29284">MFDDFFLRAIFAGVGLALTTGPLGCFIIWRRMAYFGDTISHSALLGVALSLLFQLNLTLSVFAVAALVSILLLFLQRRQALSADALLGILSHATLAIGLVIVAFMSWVRIDLIAFLFGDILAVSQSDILVIWGGGILVLVAIVWLWRPLLASTVNPELAEAEGLRPERAKLFFMLLMAVVIAIAMKIVGILLITALLIIPAATARRFASTPETMAIFASLLGAVAVVGGLFGSLRYDTPSGPSIVVAALILFIISLLPLVRRGAAPAAEQRGQSS</sequence>
<name>A0A1C3VPI1_9HYPH</name>
<evidence type="ECO:0000256" key="5">
    <source>
        <dbReference type="ARBA" id="ARBA00022475"/>
    </source>
</evidence>
<dbReference type="NCBIfam" id="NF007089">
    <property type="entry name" value="PRK09543.1"/>
    <property type="match status" value="1"/>
</dbReference>
<evidence type="ECO:0000256" key="15">
    <source>
        <dbReference type="SAM" id="Phobius"/>
    </source>
</evidence>
<feature type="transmembrane region" description="Helical" evidence="15">
    <location>
        <begin position="214"/>
        <end position="234"/>
    </location>
</feature>
<dbReference type="AlphaFoldDB" id="A0A1C3VPI1"/>
<evidence type="ECO:0000256" key="10">
    <source>
        <dbReference type="ARBA" id="ARBA00022989"/>
    </source>
</evidence>
<feature type="transmembrane region" description="Helical" evidence="15">
    <location>
        <begin position="240"/>
        <end position="260"/>
    </location>
</feature>
<feature type="transmembrane region" description="Helical" evidence="15">
    <location>
        <begin position="6"/>
        <end position="29"/>
    </location>
</feature>
<evidence type="ECO:0000256" key="8">
    <source>
        <dbReference type="ARBA" id="ARBA00022833"/>
    </source>
</evidence>
<keyword evidence="4 14" id="KW-0813">Transport</keyword>
<feature type="transmembrane region" description="Helical" evidence="15">
    <location>
        <begin position="128"/>
        <end position="146"/>
    </location>
</feature>
<evidence type="ECO:0000256" key="11">
    <source>
        <dbReference type="ARBA" id="ARBA00023065"/>
    </source>
</evidence>
<dbReference type="InterPro" id="IPR037294">
    <property type="entry name" value="ABC_BtuC-like"/>
</dbReference>
<keyword evidence="12 15" id="KW-0472">Membrane</keyword>
<keyword evidence="5" id="KW-1003">Cell membrane</keyword>
<comment type="similarity">
    <text evidence="3 14">Belongs to the ABC-3 integral membrane protein family.</text>
</comment>
<organism evidence="16 17">
    <name type="scientific">Rhizobium lusitanum</name>
    <dbReference type="NCBI Taxonomy" id="293958"/>
    <lineage>
        <taxon>Bacteria</taxon>
        <taxon>Pseudomonadati</taxon>
        <taxon>Pseudomonadota</taxon>
        <taxon>Alphaproteobacteria</taxon>
        <taxon>Hyphomicrobiales</taxon>
        <taxon>Rhizobiaceae</taxon>
        <taxon>Rhizobium/Agrobacterium group</taxon>
        <taxon>Rhizobium</taxon>
    </lineage>
</organism>
<dbReference type="Pfam" id="PF00950">
    <property type="entry name" value="ABC-3"/>
    <property type="match status" value="1"/>
</dbReference>
<dbReference type="GO" id="GO:0055085">
    <property type="term" value="P:transmembrane transport"/>
    <property type="evidence" value="ECO:0007669"/>
    <property type="project" value="InterPro"/>
</dbReference>
<evidence type="ECO:0000256" key="14">
    <source>
        <dbReference type="RuleBase" id="RU003943"/>
    </source>
</evidence>
<evidence type="ECO:0000256" key="13">
    <source>
        <dbReference type="ARBA" id="ARBA00040080"/>
    </source>
</evidence>
<evidence type="ECO:0000256" key="1">
    <source>
        <dbReference type="ARBA" id="ARBA00002313"/>
    </source>
</evidence>
<keyword evidence="10 15" id="KW-1133">Transmembrane helix</keyword>
<gene>
    <name evidence="16" type="ORF">GA0061101_1063</name>
</gene>
<evidence type="ECO:0000256" key="3">
    <source>
        <dbReference type="ARBA" id="ARBA00008034"/>
    </source>
</evidence>
<dbReference type="GO" id="GO:0010043">
    <property type="term" value="P:response to zinc ion"/>
    <property type="evidence" value="ECO:0007669"/>
    <property type="project" value="TreeGrafter"/>
</dbReference>
<evidence type="ECO:0000256" key="7">
    <source>
        <dbReference type="ARBA" id="ARBA00022692"/>
    </source>
</evidence>
<proteinExistence type="inferred from homology"/>
<feature type="transmembrane region" description="Helical" evidence="15">
    <location>
        <begin position="86"/>
        <end position="108"/>
    </location>
</feature>
<dbReference type="GO" id="GO:0006829">
    <property type="term" value="P:zinc ion transport"/>
    <property type="evidence" value="ECO:0007669"/>
    <property type="project" value="UniProtKB-KW"/>
</dbReference>
<comment type="subcellular location">
    <subcellularLocation>
        <location evidence="2">Cell inner membrane</location>
        <topology evidence="2">Multi-pass membrane protein</topology>
    </subcellularLocation>
    <subcellularLocation>
        <location evidence="14">Cell membrane</location>
        <topology evidence="14">Multi-pass membrane protein</topology>
    </subcellularLocation>
</comment>
<dbReference type="InterPro" id="IPR001626">
    <property type="entry name" value="ABC_TroCD"/>
</dbReference>
<dbReference type="Proteomes" id="UP000199205">
    <property type="component" value="Unassembled WGS sequence"/>
</dbReference>
<keyword evidence="7 14" id="KW-0812">Transmembrane</keyword>
<keyword evidence="11" id="KW-0406">Ion transport</keyword>
<evidence type="ECO:0000256" key="4">
    <source>
        <dbReference type="ARBA" id="ARBA00022448"/>
    </source>
</evidence>
<dbReference type="PANTHER" id="PTHR30477">
    <property type="entry name" value="ABC-TRANSPORTER METAL-BINDING PROTEIN"/>
    <property type="match status" value="1"/>
</dbReference>
<dbReference type="EMBL" id="FMAF01000006">
    <property type="protein sequence ID" value="SCB29703.1"/>
    <property type="molecule type" value="Genomic_DNA"/>
</dbReference>
<evidence type="ECO:0000313" key="16">
    <source>
        <dbReference type="EMBL" id="SCB29703.1"/>
    </source>
</evidence>
<comment type="function">
    <text evidence="1">Involved in the high-affinity zinc uptake transport system.</text>
</comment>
<keyword evidence="8" id="KW-0862">Zinc</keyword>
<evidence type="ECO:0000256" key="6">
    <source>
        <dbReference type="ARBA" id="ARBA00022519"/>
    </source>
</evidence>
<dbReference type="RefSeq" id="WP_092573879.1">
    <property type="nucleotide sequence ID" value="NZ_FMAF01000006.1"/>
</dbReference>
<dbReference type="GO" id="GO:0043190">
    <property type="term" value="C:ATP-binding cassette (ABC) transporter complex"/>
    <property type="evidence" value="ECO:0007669"/>
    <property type="project" value="InterPro"/>
</dbReference>
<evidence type="ECO:0000256" key="12">
    <source>
        <dbReference type="ARBA" id="ARBA00023136"/>
    </source>
</evidence>